<dbReference type="InterPro" id="IPR020904">
    <property type="entry name" value="Sc_DH/Rdtase_CS"/>
</dbReference>
<reference evidence="4 5" key="1">
    <citation type="submission" date="2019-11" db="EMBL/GenBank/DDBJ databases">
        <title>Venturia inaequalis Genome Resource.</title>
        <authorList>
            <person name="Lichtner F.J."/>
        </authorList>
    </citation>
    <scope>NUCLEOTIDE SEQUENCE [LARGE SCALE GENOMIC DNA]</scope>
    <source>
        <strain evidence="4">Bline_iso_100314</strain>
    </source>
</reference>
<evidence type="ECO:0000256" key="1">
    <source>
        <dbReference type="ARBA" id="ARBA00006484"/>
    </source>
</evidence>
<dbReference type="InterPro" id="IPR036291">
    <property type="entry name" value="NAD(P)-bd_dom_sf"/>
</dbReference>
<proteinExistence type="inferred from homology"/>
<dbReference type="Proteomes" id="UP000433883">
    <property type="component" value="Unassembled WGS sequence"/>
</dbReference>
<comment type="caution">
    <text evidence="4">The sequence shown here is derived from an EMBL/GenBank/DDBJ whole genome shotgun (WGS) entry which is preliminary data.</text>
</comment>
<evidence type="ECO:0000256" key="3">
    <source>
        <dbReference type="ARBA" id="ARBA00023002"/>
    </source>
</evidence>
<dbReference type="PANTHER" id="PTHR43618">
    <property type="entry name" value="7-ALPHA-HYDROXYSTEROID DEHYDROGENASE"/>
    <property type="match status" value="1"/>
</dbReference>
<dbReference type="PRINTS" id="PR00081">
    <property type="entry name" value="GDHRDH"/>
</dbReference>
<dbReference type="PROSITE" id="PS00061">
    <property type="entry name" value="ADH_SHORT"/>
    <property type="match status" value="1"/>
</dbReference>
<evidence type="ECO:0000256" key="2">
    <source>
        <dbReference type="ARBA" id="ARBA00022857"/>
    </source>
</evidence>
<dbReference type="PRINTS" id="PR00080">
    <property type="entry name" value="SDRFAMILY"/>
</dbReference>
<keyword evidence="3" id="KW-0560">Oxidoreductase</keyword>
<keyword evidence="2" id="KW-0521">NADP</keyword>
<accession>A0A8H3YMS8</accession>
<protein>
    <submittedName>
        <fullName evidence="4">Uncharacterized protein</fullName>
    </submittedName>
</protein>
<name>A0A8H3YMS8_VENIN</name>
<dbReference type="EMBL" id="WNWQ01000767">
    <property type="protein sequence ID" value="KAE9963912.1"/>
    <property type="molecule type" value="Genomic_DNA"/>
</dbReference>
<evidence type="ECO:0000313" key="5">
    <source>
        <dbReference type="Proteomes" id="UP000433883"/>
    </source>
</evidence>
<gene>
    <name evidence="4" type="ORF">BLS_008798</name>
</gene>
<dbReference type="InterPro" id="IPR052178">
    <property type="entry name" value="Sec_Metab_Biosynth_SDR"/>
</dbReference>
<dbReference type="GO" id="GO:0016491">
    <property type="term" value="F:oxidoreductase activity"/>
    <property type="evidence" value="ECO:0007669"/>
    <property type="project" value="UniProtKB-KW"/>
</dbReference>
<organism evidence="4 5">
    <name type="scientific">Venturia inaequalis</name>
    <name type="common">Apple scab fungus</name>
    <dbReference type="NCBI Taxonomy" id="5025"/>
    <lineage>
        <taxon>Eukaryota</taxon>
        <taxon>Fungi</taxon>
        <taxon>Dikarya</taxon>
        <taxon>Ascomycota</taxon>
        <taxon>Pezizomycotina</taxon>
        <taxon>Dothideomycetes</taxon>
        <taxon>Pleosporomycetidae</taxon>
        <taxon>Venturiales</taxon>
        <taxon>Venturiaceae</taxon>
        <taxon>Venturia</taxon>
    </lineage>
</organism>
<dbReference type="InterPro" id="IPR002347">
    <property type="entry name" value="SDR_fam"/>
</dbReference>
<sequence length="259" mass="28187">MASDYTKKQIHRGGSGIGLMATQALAVNGAKVYITGRTKEKLDMVTNTYNRGVAGQIISIASDITDKKDIVALYDEIANKEEHLDILINNAGISTETFETFETEANSAEAMKKQMFDDEKATFKDWDDLYRSNHGYSGTVINICSISGQVKTMQHHPQYNASKAATIHLTRMLAHEIANNGLKIRVNSIASGVFPSEMAAGNSKAYQKSFILKDKYADKVPAGRPGNNRDMAGAILFAATCQYLNGQTVTVDGGYMLAA</sequence>
<dbReference type="AlphaFoldDB" id="A0A8H3YMS8"/>
<dbReference type="Pfam" id="PF13561">
    <property type="entry name" value="adh_short_C2"/>
    <property type="match status" value="1"/>
</dbReference>
<dbReference type="CDD" id="cd05233">
    <property type="entry name" value="SDR_c"/>
    <property type="match status" value="1"/>
</dbReference>
<dbReference type="SUPFAM" id="SSF51735">
    <property type="entry name" value="NAD(P)-binding Rossmann-fold domains"/>
    <property type="match status" value="1"/>
</dbReference>
<comment type="similarity">
    <text evidence="1">Belongs to the short-chain dehydrogenases/reductases (SDR) family.</text>
</comment>
<dbReference type="PANTHER" id="PTHR43618:SF4">
    <property type="entry name" value="SHORT CHAIN DEHYDROGENASE_REDUCTASE FAMILY (AFU_ORTHOLOGUE AFUA_7G04540)"/>
    <property type="match status" value="1"/>
</dbReference>
<dbReference type="Gene3D" id="3.40.50.720">
    <property type="entry name" value="NAD(P)-binding Rossmann-like Domain"/>
    <property type="match status" value="1"/>
</dbReference>
<evidence type="ECO:0000313" key="4">
    <source>
        <dbReference type="EMBL" id="KAE9963912.1"/>
    </source>
</evidence>